<dbReference type="CDD" id="cd00093">
    <property type="entry name" value="HTH_XRE"/>
    <property type="match status" value="1"/>
</dbReference>
<keyword evidence="2" id="KW-0238">DNA-binding</keyword>
<dbReference type="GO" id="GO:0005829">
    <property type="term" value="C:cytosol"/>
    <property type="evidence" value="ECO:0007669"/>
    <property type="project" value="TreeGrafter"/>
</dbReference>
<dbReference type="GO" id="GO:0003700">
    <property type="term" value="F:DNA-binding transcription factor activity"/>
    <property type="evidence" value="ECO:0007669"/>
    <property type="project" value="TreeGrafter"/>
</dbReference>
<evidence type="ECO:0000256" key="1">
    <source>
        <dbReference type="ARBA" id="ARBA00023015"/>
    </source>
</evidence>
<dbReference type="PANTHER" id="PTHR46797">
    <property type="entry name" value="HTH-TYPE TRANSCRIPTIONAL REGULATOR"/>
    <property type="match status" value="1"/>
</dbReference>
<dbReference type="Pfam" id="PF01381">
    <property type="entry name" value="HTH_3"/>
    <property type="match status" value="1"/>
</dbReference>
<dbReference type="InterPro" id="IPR001387">
    <property type="entry name" value="Cro/C1-type_HTH"/>
</dbReference>
<gene>
    <name evidence="5" type="ORF">ENS59_04440</name>
</gene>
<feature type="domain" description="HTH cro/C1-type" evidence="4">
    <location>
        <begin position="14"/>
        <end position="68"/>
    </location>
</feature>
<protein>
    <submittedName>
        <fullName evidence="5">XRE family transcriptional regulator</fullName>
    </submittedName>
</protein>
<dbReference type="PANTHER" id="PTHR46797:SF23">
    <property type="entry name" value="HTH-TYPE TRANSCRIPTIONAL REGULATOR SUTR"/>
    <property type="match status" value="1"/>
</dbReference>
<dbReference type="InterPro" id="IPR050807">
    <property type="entry name" value="TransReg_Diox_bact_type"/>
</dbReference>
<dbReference type="AlphaFoldDB" id="A0A7C3IPJ3"/>
<dbReference type="SMART" id="SM00530">
    <property type="entry name" value="HTH_XRE"/>
    <property type="match status" value="1"/>
</dbReference>
<accession>A0A7C3IPJ3</accession>
<dbReference type="GO" id="GO:0003677">
    <property type="term" value="F:DNA binding"/>
    <property type="evidence" value="ECO:0007669"/>
    <property type="project" value="UniProtKB-KW"/>
</dbReference>
<dbReference type="Gene3D" id="1.10.260.40">
    <property type="entry name" value="lambda repressor-like DNA-binding domains"/>
    <property type="match status" value="1"/>
</dbReference>
<evidence type="ECO:0000313" key="5">
    <source>
        <dbReference type="EMBL" id="HFH28746.1"/>
    </source>
</evidence>
<sequence>MNENELLQLLGGNIRKMRTVKGLSQYSLALKTGMAPNSINDIENGKRWVSAKSLSRIANALEVEPYIFLLPSSLKIDDMPNVIKLYHEDIYKAVLSAIEDVRHRYNIE</sequence>
<comment type="caution">
    <text evidence="5">The sequence shown here is derived from an EMBL/GenBank/DDBJ whole genome shotgun (WGS) entry which is preliminary data.</text>
</comment>
<keyword evidence="3" id="KW-0804">Transcription</keyword>
<dbReference type="SUPFAM" id="SSF47413">
    <property type="entry name" value="lambda repressor-like DNA-binding domains"/>
    <property type="match status" value="1"/>
</dbReference>
<proteinExistence type="predicted"/>
<dbReference type="InterPro" id="IPR010982">
    <property type="entry name" value="Lambda_DNA-bd_dom_sf"/>
</dbReference>
<organism evidence="5">
    <name type="scientific">Gracilinema caldarium</name>
    <dbReference type="NCBI Taxonomy" id="215591"/>
    <lineage>
        <taxon>Bacteria</taxon>
        <taxon>Pseudomonadati</taxon>
        <taxon>Spirochaetota</taxon>
        <taxon>Spirochaetia</taxon>
        <taxon>Spirochaetales</taxon>
        <taxon>Breznakiellaceae</taxon>
        <taxon>Gracilinema</taxon>
    </lineage>
</organism>
<name>A0A7C3IPJ3_9SPIR</name>
<reference evidence="5" key="1">
    <citation type="journal article" date="2020" name="mSystems">
        <title>Genome- and Community-Level Interaction Insights into Carbon Utilization and Element Cycling Functions of Hydrothermarchaeota in Hydrothermal Sediment.</title>
        <authorList>
            <person name="Zhou Z."/>
            <person name="Liu Y."/>
            <person name="Xu W."/>
            <person name="Pan J."/>
            <person name="Luo Z.H."/>
            <person name="Li M."/>
        </authorList>
    </citation>
    <scope>NUCLEOTIDE SEQUENCE [LARGE SCALE GENOMIC DNA]</scope>
    <source>
        <strain evidence="5">SpSt-503</strain>
    </source>
</reference>
<evidence type="ECO:0000256" key="3">
    <source>
        <dbReference type="ARBA" id="ARBA00023163"/>
    </source>
</evidence>
<evidence type="ECO:0000256" key="2">
    <source>
        <dbReference type="ARBA" id="ARBA00023125"/>
    </source>
</evidence>
<dbReference type="EMBL" id="DSVL01000135">
    <property type="protein sequence ID" value="HFH28746.1"/>
    <property type="molecule type" value="Genomic_DNA"/>
</dbReference>
<keyword evidence="1" id="KW-0805">Transcription regulation</keyword>
<dbReference type="PROSITE" id="PS50943">
    <property type="entry name" value="HTH_CROC1"/>
    <property type="match status" value="1"/>
</dbReference>
<evidence type="ECO:0000259" key="4">
    <source>
        <dbReference type="PROSITE" id="PS50943"/>
    </source>
</evidence>